<dbReference type="InterPro" id="IPR050951">
    <property type="entry name" value="Retrovirus_Pol_polyprotein"/>
</dbReference>
<accession>A0A085MS60</accession>
<keyword evidence="3" id="KW-1185">Reference proteome</keyword>
<dbReference type="Gene3D" id="3.10.10.10">
    <property type="entry name" value="HIV Type 1 Reverse Transcriptase, subunit A, domain 1"/>
    <property type="match status" value="1"/>
</dbReference>
<dbReference type="EMBL" id="KL363282">
    <property type="protein sequence ID" value="KFD48905.1"/>
    <property type="molecule type" value="Genomic_DNA"/>
</dbReference>
<organism evidence="2">
    <name type="scientific">Trichuris suis</name>
    <name type="common">pig whipworm</name>
    <dbReference type="NCBI Taxonomy" id="68888"/>
    <lineage>
        <taxon>Eukaryota</taxon>
        <taxon>Metazoa</taxon>
        <taxon>Ecdysozoa</taxon>
        <taxon>Nematoda</taxon>
        <taxon>Enoplea</taxon>
        <taxon>Dorylaimia</taxon>
        <taxon>Trichinellida</taxon>
        <taxon>Trichuridae</taxon>
        <taxon>Trichuris</taxon>
    </lineage>
</organism>
<dbReference type="Gene3D" id="3.30.70.270">
    <property type="match status" value="1"/>
</dbReference>
<dbReference type="PANTHER" id="PTHR37984">
    <property type="entry name" value="PROTEIN CBG26694"/>
    <property type="match status" value="1"/>
</dbReference>
<evidence type="ECO:0000313" key="1">
    <source>
        <dbReference type="EMBL" id="KFD48905.1"/>
    </source>
</evidence>
<dbReference type="SUPFAM" id="SSF56672">
    <property type="entry name" value="DNA/RNA polymerases"/>
    <property type="match status" value="1"/>
</dbReference>
<gene>
    <name evidence="1" type="ORF">M513_10268</name>
    <name evidence="2" type="ORF">M514_10268</name>
</gene>
<dbReference type="Proteomes" id="UP000030764">
    <property type="component" value="Unassembled WGS sequence"/>
</dbReference>
<evidence type="ECO:0000313" key="3">
    <source>
        <dbReference type="Proteomes" id="UP000030764"/>
    </source>
</evidence>
<name>A0A085MS60_9BILA</name>
<dbReference type="InterPro" id="IPR043128">
    <property type="entry name" value="Rev_trsase/Diguanyl_cyclase"/>
</dbReference>
<reference evidence="2 3" key="1">
    <citation type="journal article" date="2014" name="Nat. Genet.">
        <title>Genome and transcriptome of the porcine whipworm Trichuris suis.</title>
        <authorList>
            <person name="Jex A.R."/>
            <person name="Nejsum P."/>
            <person name="Schwarz E.M."/>
            <person name="Hu L."/>
            <person name="Young N.D."/>
            <person name="Hall R.S."/>
            <person name="Korhonen P.K."/>
            <person name="Liao S."/>
            <person name="Thamsborg S."/>
            <person name="Xia J."/>
            <person name="Xu P."/>
            <person name="Wang S."/>
            <person name="Scheerlinck J.P."/>
            <person name="Hofmann A."/>
            <person name="Sternberg P.W."/>
            <person name="Wang J."/>
            <person name="Gasser R.B."/>
        </authorList>
    </citation>
    <scope>NUCLEOTIDE SEQUENCE [LARGE SCALE GENOMIC DNA]</scope>
    <source>
        <strain evidence="2">DCEP-RM93F</strain>
        <strain evidence="1">DCEP-RM93M</strain>
    </source>
</reference>
<evidence type="ECO:0000313" key="2">
    <source>
        <dbReference type="EMBL" id="KFD60056.1"/>
    </source>
</evidence>
<dbReference type="Proteomes" id="UP000030758">
    <property type="component" value="Unassembled WGS sequence"/>
</dbReference>
<protein>
    <recommendedName>
        <fullName evidence="4">Reverse transcriptase domain-containing protein</fullName>
    </recommendedName>
</protein>
<sequence>MSTPPASLLPDQVTLVDGGRPKVIRYTQAYQQLAVDNASADAQTLMHKGLSRAKRLQFGVSTAPGIFQSFIDARVAGIPGVLPYFDDVLVTGISEEELGLFTLVPGIWPPAAALARLCHSIVMIDNRVTDDP</sequence>
<dbReference type="PANTHER" id="PTHR37984:SF12">
    <property type="entry name" value="RIBONUCLEASE H"/>
    <property type="match status" value="1"/>
</dbReference>
<evidence type="ECO:0008006" key="4">
    <source>
        <dbReference type="Google" id="ProtNLM"/>
    </source>
</evidence>
<proteinExistence type="predicted"/>
<dbReference type="InterPro" id="IPR043502">
    <property type="entry name" value="DNA/RNA_pol_sf"/>
</dbReference>
<dbReference type="EMBL" id="KL367698">
    <property type="protein sequence ID" value="KFD60056.1"/>
    <property type="molecule type" value="Genomic_DNA"/>
</dbReference>
<dbReference type="AlphaFoldDB" id="A0A085MS60"/>